<organism evidence="1 2">
    <name type="scientific">Pseudoalteromonas undina</name>
    <dbReference type="NCBI Taxonomy" id="43660"/>
    <lineage>
        <taxon>Bacteria</taxon>
        <taxon>Pseudomonadati</taxon>
        <taxon>Pseudomonadota</taxon>
        <taxon>Gammaproteobacteria</taxon>
        <taxon>Alteromonadales</taxon>
        <taxon>Pseudoalteromonadaceae</taxon>
        <taxon>Pseudoalteromonas</taxon>
    </lineage>
</organism>
<dbReference type="Proteomes" id="UP000016534">
    <property type="component" value="Unassembled WGS sequence"/>
</dbReference>
<proteinExistence type="predicted"/>
<accession>A0ABN0NJ92</accession>
<reference evidence="1" key="1">
    <citation type="journal article" date="2012" name="J. Bacteriol.">
        <title>Genome sequences of type strains of seven species of the marine bacterium Pseudoalteromonas.</title>
        <authorList>
            <person name="Xie B.B."/>
            <person name="Shu Y.L."/>
            <person name="Qin Q.L."/>
            <person name="Rong J.C."/>
            <person name="Zhang X.Y."/>
            <person name="Chen X.L."/>
            <person name="Shi M."/>
            <person name="He H.L."/>
            <person name="Zhou B.C."/>
            <person name="Zhang Y.Z."/>
        </authorList>
    </citation>
    <scope>NUCLEOTIDE SEQUENCE [LARGE SCALE GENOMIC DNA]</scope>
    <source>
        <strain evidence="1">NCIMB 2128</strain>
    </source>
</reference>
<dbReference type="EMBL" id="AHCF02000013">
    <property type="protein sequence ID" value="ERG61595.1"/>
    <property type="molecule type" value="Genomic_DNA"/>
</dbReference>
<comment type="caution">
    <text evidence="1">The sequence shown here is derived from an EMBL/GenBank/DDBJ whole genome shotgun (WGS) entry which is preliminary data.</text>
</comment>
<name>A0ABN0NJ92_9GAMM</name>
<keyword evidence="2" id="KW-1185">Reference proteome</keyword>
<sequence>MLINYLINSPNARVQQLHKEVVMRSELKRQHLTAIKYRAKRFAATKVGLVSAFTAGAVVESAKGDTNMVKKYSWLLKLLA</sequence>
<protein>
    <submittedName>
        <fullName evidence="1">Uncharacterized protein</fullName>
    </submittedName>
</protein>
<gene>
    <name evidence="1" type="ORF">PUND_06682</name>
</gene>
<evidence type="ECO:0000313" key="1">
    <source>
        <dbReference type="EMBL" id="ERG61595.1"/>
    </source>
</evidence>
<evidence type="ECO:0000313" key="2">
    <source>
        <dbReference type="Proteomes" id="UP000016534"/>
    </source>
</evidence>
<reference evidence="1" key="2">
    <citation type="submission" date="2013-04" db="EMBL/GenBank/DDBJ databases">
        <title>Genome sequence of Pseudoalteromonas undina.</title>
        <authorList>
            <person name="Xie B.-B."/>
            <person name="Rong J.-C."/>
            <person name="Qin Q.-L."/>
            <person name="Shu Y.-L."/>
            <person name="Zhang Y.-Z."/>
        </authorList>
    </citation>
    <scope>NUCLEOTIDE SEQUENCE</scope>
    <source>
        <strain evidence="1">NCIMB 2128</strain>
    </source>
</reference>